<keyword evidence="12" id="KW-0479">Metal-binding</keyword>
<dbReference type="NCBIfam" id="NF010791">
    <property type="entry name" value="PRK14195.1"/>
    <property type="match status" value="1"/>
</dbReference>
<keyword evidence="4 12" id="KW-0812">Transmembrane</keyword>
<reference evidence="13 14" key="1">
    <citation type="submission" date="2019-04" db="EMBL/GenBank/DDBJ databases">
        <title>Mesorhizobium composti sp. nov., isolated from compost.</title>
        <authorList>
            <person name="Lin S.-Y."/>
            <person name="Hameed A."/>
            <person name="Hsieh Y.-T."/>
            <person name="Young C.-C."/>
        </authorList>
    </citation>
    <scope>NUCLEOTIDE SEQUENCE [LARGE SCALE GENOMIC DNA]</scope>
    <source>
        <strain evidence="13 14">CC-YTH430</strain>
    </source>
</reference>
<keyword evidence="3" id="KW-0997">Cell inner membrane</keyword>
<comment type="activity regulation">
    <text evidence="12">Na(+) is not transported, but it plays an essential structural role and its presence is essential for fluoride channel function.</text>
</comment>
<evidence type="ECO:0000256" key="6">
    <source>
        <dbReference type="ARBA" id="ARBA00023053"/>
    </source>
</evidence>
<evidence type="ECO:0000256" key="11">
    <source>
        <dbReference type="ARBA" id="ARBA00035585"/>
    </source>
</evidence>
<evidence type="ECO:0000256" key="4">
    <source>
        <dbReference type="ARBA" id="ARBA00022692"/>
    </source>
</evidence>
<evidence type="ECO:0000313" key="14">
    <source>
        <dbReference type="Proteomes" id="UP000306441"/>
    </source>
</evidence>
<dbReference type="Pfam" id="PF02537">
    <property type="entry name" value="CRCB"/>
    <property type="match status" value="1"/>
</dbReference>
<evidence type="ECO:0000256" key="10">
    <source>
        <dbReference type="ARBA" id="ARBA00035120"/>
    </source>
</evidence>
<keyword evidence="12" id="KW-0813">Transport</keyword>
<proteinExistence type="inferred from homology"/>
<accession>A0ABY2Q9X2</accession>
<sequence>MLNLGLVIVGGGIGAGIRHLLNMGAMRLLGSGYPWGTMIINITGSFAMGSFIELLARRFGASNELRLFVATGILGGYTTFSSFSLDFAALWERGALGPALAYVLVSVVGGILALFAAFWLVRNLV</sequence>
<feature type="transmembrane region" description="Helical" evidence="12">
    <location>
        <begin position="67"/>
        <end position="87"/>
    </location>
</feature>
<dbReference type="InterPro" id="IPR003691">
    <property type="entry name" value="FluC"/>
</dbReference>
<comment type="similarity">
    <text evidence="10 12">Belongs to the fluoride channel Fluc/FEX (TC 1.A.43) family.</text>
</comment>
<comment type="function">
    <text evidence="12">Fluoride-specific ion channel. Important for reducing fluoride concentration in the cell, thus reducing its toxicity.</text>
</comment>
<evidence type="ECO:0000256" key="5">
    <source>
        <dbReference type="ARBA" id="ARBA00022989"/>
    </source>
</evidence>
<gene>
    <name evidence="12 13" type="primary">crcB</name>
    <name evidence="12" type="synonym">fluC</name>
    <name evidence="13" type="ORF">E6C48_06710</name>
</gene>
<evidence type="ECO:0000256" key="1">
    <source>
        <dbReference type="ARBA" id="ARBA00004651"/>
    </source>
</evidence>
<feature type="binding site" evidence="12">
    <location>
        <position position="75"/>
    </location>
    <ligand>
        <name>Na(+)</name>
        <dbReference type="ChEBI" id="CHEBI:29101"/>
        <note>structural</note>
    </ligand>
</feature>
<evidence type="ECO:0000256" key="8">
    <source>
        <dbReference type="ARBA" id="ARBA00023136"/>
    </source>
</evidence>
<dbReference type="EMBL" id="SSNY01000003">
    <property type="protein sequence ID" value="THF58300.1"/>
    <property type="molecule type" value="Genomic_DNA"/>
</dbReference>
<dbReference type="NCBIfam" id="TIGR00494">
    <property type="entry name" value="crcB"/>
    <property type="match status" value="1"/>
</dbReference>
<evidence type="ECO:0000256" key="7">
    <source>
        <dbReference type="ARBA" id="ARBA00023065"/>
    </source>
</evidence>
<organism evidence="13 14">
    <name type="scientific">Ollibium composti</name>
    <dbReference type="NCBI Taxonomy" id="2675109"/>
    <lineage>
        <taxon>Bacteria</taxon>
        <taxon>Pseudomonadati</taxon>
        <taxon>Pseudomonadota</taxon>
        <taxon>Alphaproteobacteria</taxon>
        <taxon>Hyphomicrobiales</taxon>
        <taxon>Phyllobacteriaceae</taxon>
        <taxon>Ollibium</taxon>
    </lineage>
</organism>
<feature type="transmembrane region" description="Helical" evidence="12">
    <location>
        <begin position="99"/>
        <end position="121"/>
    </location>
</feature>
<evidence type="ECO:0000256" key="9">
    <source>
        <dbReference type="ARBA" id="ARBA00023303"/>
    </source>
</evidence>
<keyword evidence="9 12" id="KW-0407">Ion channel</keyword>
<keyword evidence="2 12" id="KW-1003">Cell membrane</keyword>
<comment type="catalytic activity">
    <reaction evidence="11">
        <text>fluoride(in) = fluoride(out)</text>
        <dbReference type="Rhea" id="RHEA:76159"/>
        <dbReference type="ChEBI" id="CHEBI:17051"/>
    </reaction>
    <physiologicalReaction direction="left-to-right" evidence="11">
        <dbReference type="Rhea" id="RHEA:76160"/>
    </physiologicalReaction>
</comment>
<dbReference type="PANTHER" id="PTHR28259:SF1">
    <property type="entry name" value="FLUORIDE EXPORT PROTEIN 1-RELATED"/>
    <property type="match status" value="1"/>
</dbReference>
<evidence type="ECO:0000256" key="2">
    <source>
        <dbReference type="ARBA" id="ARBA00022475"/>
    </source>
</evidence>
<dbReference type="PANTHER" id="PTHR28259">
    <property type="entry name" value="FLUORIDE EXPORT PROTEIN 1-RELATED"/>
    <property type="match status" value="1"/>
</dbReference>
<keyword evidence="8 12" id="KW-0472">Membrane</keyword>
<feature type="binding site" evidence="12">
    <location>
        <position position="78"/>
    </location>
    <ligand>
        <name>Na(+)</name>
        <dbReference type="ChEBI" id="CHEBI:29101"/>
        <note>structural</note>
    </ligand>
</feature>
<evidence type="ECO:0000313" key="13">
    <source>
        <dbReference type="EMBL" id="THF58300.1"/>
    </source>
</evidence>
<dbReference type="HAMAP" id="MF_00454">
    <property type="entry name" value="FluC"/>
    <property type="match status" value="1"/>
</dbReference>
<keyword evidence="5 12" id="KW-1133">Transmembrane helix</keyword>
<keyword evidence="14" id="KW-1185">Reference proteome</keyword>
<keyword evidence="6 12" id="KW-0915">Sodium</keyword>
<protein>
    <recommendedName>
        <fullName evidence="12">Fluoride-specific ion channel FluC</fullName>
    </recommendedName>
</protein>
<dbReference type="RefSeq" id="WP_136355362.1">
    <property type="nucleotide sequence ID" value="NZ_SSNY01000003.1"/>
</dbReference>
<feature type="transmembrane region" description="Helical" evidence="12">
    <location>
        <begin position="33"/>
        <end position="55"/>
    </location>
</feature>
<dbReference type="NCBIfam" id="NF010794">
    <property type="entry name" value="PRK14198.1"/>
    <property type="match status" value="1"/>
</dbReference>
<comment type="caution">
    <text evidence="13">The sequence shown here is derived from an EMBL/GenBank/DDBJ whole genome shotgun (WGS) entry which is preliminary data.</text>
</comment>
<name>A0ABY2Q9X2_9HYPH</name>
<evidence type="ECO:0000256" key="12">
    <source>
        <dbReference type="HAMAP-Rule" id="MF_00454"/>
    </source>
</evidence>
<keyword evidence="7 12" id="KW-0406">Ion transport</keyword>
<dbReference type="Proteomes" id="UP000306441">
    <property type="component" value="Unassembled WGS sequence"/>
</dbReference>
<evidence type="ECO:0000256" key="3">
    <source>
        <dbReference type="ARBA" id="ARBA00022519"/>
    </source>
</evidence>
<comment type="subcellular location">
    <subcellularLocation>
        <location evidence="1 12">Cell membrane</location>
        <topology evidence="1 12">Multi-pass membrane protein</topology>
    </subcellularLocation>
</comment>